<protein>
    <submittedName>
        <fullName evidence="3">Lipocalin family protein</fullName>
    </submittedName>
</protein>
<evidence type="ECO:0000313" key="3">
    <source>
        <dbReference type="EMBL" id="MBD8017696.1"/>
    </source>
</evidence>
<keyword evidence="1" id="KW-0732">Signal</keyword>
<dbReference type="InterPro" id="IPR024311">
    <property type="entry name" value="Lipocalin-like"/>
</dbReference>
<dbReference type="EMBL" id="JACSPS010000001">
    <property type="protein sequence ID" value="MBD8017696.1"/>
    <property type="molecule type" value="Genomic_DNA"/>
</dbReference>
<dbReference type="Proteomes" id="UP000626242">
    <property type="component" value="Unassembled WGS sequence"/>
</dbReference>
<gene>
    <name evidence="3" type="ORF">H9628_04365</name>
</gene>
<name>A0ABR8WLT7_9FLAO</name>
<dbReference type="Pfam" id="PF13648">
    <property type="entry name" value="Lipocalin_4"/>
    <property type="match status" value="1"/>
</dbReference>
<proteinExistence type="predicted"/>
<evidence type="ECO:0000256" key="1">
    <source>
        <dbReference type="SAM" id="SignalP"/>
    </source>
</evidence>
<accession>A0ABR8WLT7</accession>
<evidence type="ECO:0000313" key="4">
    <source>
        <dbReference type="Proteomes" id="UP000626242"/>
    </source>
</evidence>
<feature type="chain" id="PRO_5045203813" evidence="1">
    <location>
        <begin position="34"/>
        <end position="174"/>
    </location>
</feature>
<feature type="domain" description="Lipocalin-like" evidence="2">
    <location>
        <begin position="49"/>
        <end position="147"/>
    </location>
</feature>
<feature type="signal peptide" evidence="1">
    <location>
        <begin position="1"/>
        <end position="33"/>
    </location>
</feature>
<dbReference type="PROSITE" id="PS51257">
    <property type="entry name" value="PROKAR_LIPOPROTEIN"/>
    <property type="match status" value="1"/>
</dbReference>
<organism evidence="3 4">
    <name type="scientific">Kaistella pullorum</name>
    <dbReference type="NCBI Taxonomy" id="2763074"/>
    <lineage>
        <taxon>Bacteria</taxon>
        <taxon>Pseudomonadati</taxon>
        <taxon>Bacteroidota</taxon>
        <taxon>Flavobacteriia</taxon>
        <taxon>Flavobacteriales</taxon>
        <taxon>Weeksellaceae</taxon>
        <taxon>Chryseobacterium group</taxon>
        <taxon>Kaistella</taxon>
    </lineage>
</organism>
<reference evidence="3 4" key="1">
    <citation type="submission" date="2020-08" db="EMBL/GenBank/DDBJ databases">
        <title>A Genomic Blueprint of the Chicken Gut Microbiome.</title>
        <authorList>
            <person name="Gilroy R."/>
            <person name="Ravi A."/>
            <person name="Getino M."/>
            <person name="Pursley I."/>
            <person name="Horton D.L."/>
            <person name="Alikhan N.-F."/>
            <person name="Baker D."/>
            <person name="Gharbi K."/>
            <person name="Hall N."/>
            <person name="Watson M."/>
            <person name="Adriaenssens E.M."/>
            <person name="Foster-Nyarko E."/>
            <person name="Jarju S."/>
            <person name="Secka A."/>
            <person name="Antonio M."/>
            <person name="Oren A."/>
            <person name="Chaudhuri R."/>
            <person name="La Ragione R.M."/>
            <person name="Hildebrand F."/>
            <person name="Pallen M.J."/>
        </authorList>
    </citation>
    <scope>NUCLEOTIDE SEQUENCE [LARGE SCALE GENOMIC DNA]</scope>
    <source>
        <strain evidence="3 4">Sa1CVA4</strain>
    </source>
</reference>
<dbReference type="RefSeq" id="WP_251832892.1">
    <property type="nucleotide sequence ID" value="NZ_JACSPS010000001.1"/>
</dbReference>
<comment type="caution">
    <text evidence="3">The sequence shown here is derived from an EMBL/GenBank/DDBJ whole genome shotgun (WGS) entry which is preliminary data.</text>
</comment>
<keyword evidence="4" id="KW-1185">Reference proteome</keyword>
<sequence length="174" mass="19159">MKNYFNSSKTNSSWLFYLKFPVLALLAILTLSACRSDDDEDIDIPENTIVGIWQPYKLSQTATLSSGAYVNDVAYTSCQQRGRIIFNMDGTATAKTYGETGGTCVLQDESNFSYTFNPVTMEFSITDAAGVKQTGLVKTLTDSELVYEVSGTYTFQGEPNVKVTTTVTARRAKD</sequence>
<evidence type="ECO:0000259" key="2">
    <source>
        <dbReference type="Pfam" id="PF13648"/>
    </source>
</evidence>